<gene>
    <name evidence="2" type="ORF">ONZ52_07825</name>
</gene>
<feature type="transmembrane region" description="Helical" evidence="1">
    <location>
        <begin position="105"/>
        <end position="131"/>
    </location>
</feature>
<keyword evidence="1" id="KW-0812">Transmembrane</keyword>
<comment type="caution">
    <text evidence="2">The sequence shown here is derived from an EMBL/GenBank/DDBJ whole genome shotgun (WGS) entry which is preliminary data.</text>
</comment>
<sequence>MAFAIAGWLGSKIILNYGISGVFLAHAFLSVPLVLYFLLPARKTLNTPPNINKLTFASFFTQTIQVYLNPRTFLPGLVFLFHTTMFVALLTFVPRLSPDDTTKSLLLILLPLCSIGGLFYLVLCLNIVYVLKIWCFLRM</sequence>
<keyword evidence="3" id="KW-1185">Reference proteome</keyword>
<organism evidence="2 3">
    <name type="scientific">Marinomonas rhodophyticola</name>
    <dbReference type="NCBI Taxonomy" id="2992803"/>
    <lineage>
        <taxon>Bacteria</taxon>
        <taxon>Pseudomonadati</taxon>
        <taxon>Pseudomonadota</taxon>
        <taxon>Gammaproteobacteria</taxon>
        <taxon>Oceanospirillales</taxon>
        <taxon>Oceanospirillaceae</taxon>
        <taxon>Marinomonas</taxon>
    </lineage>
</organism>
<evidence type="ECO:0000313" key="3">
    <source>
        <dbReference type="Proteomes" id="UP001431181"/>
    </source>
</evidence>
<feature type="transmembrane region" description="Helical" evidence="1">
    <location>
        <begin position="17"/>
        <end position="39"/>
    </location>
</feature>
<feature type="transmembrane region" description="Helical" evidence="1">
    <location>
        <begin position="74"/>
        <end position="93"/>
    </location>
</feature>
<protein>
    <submittedName>
        <fullName evidence="2">Uncharacterized protein</fullName>
    </submittedName>
</protein>
<proteinExistence type="predicted"/>
<dbReference type="RefSeq" id="WP_265218095.1">
    <property type="nucleotide sequence ID" value="NZ_JAPEUL010000006.1"/>
</dbReference>
<keyword evidence="1" id="KW-1133">Transmembrane helix</keyword>
<reference evidence="2" key="1">
    <citation type="submission" date="2022-11" db="EMBL/GenBank/DDBJ databases">
        <title>Marinomonas sp. nov., isolated from marine algae.</title>
        <authorList>
            <person name="Choi D.G."/>
            <person name="Kim J.M."/>
            <person name="Lee J.K."/>
            <person name="Baek J.H."/>
            <person name="Jeon C.O."/>
        </authorList>
    </citation>
    <scope>NUCLEOTIDE SEQUENCE</scope>
    <source>
        <strain evidence="2">KJ51-3</strain>
    </source>
</reference>
<evidence type="ECO:0000313" key="2">
    <source>
        <dbReference type="EMBL" id="MCW4628889.1"/>
    </source>
</evidence>
<dbReference type="EMBL" id="JAPEUL010000006">
    <property type="protein sequence ID" value="MCW4628889.1"/>
    <property type="molecule type" value="Genomic_DNA"/>
</dbReference>
<dbReference type="Proteomes" id="UP001431181">
    <property type="component" value="Unassembled WGS sequence"/>
</dbReference>
<name>A0ABT3KED3_9GAMM</name>
<accession>A0ABT3KED3</accession>
<keyword evidence="1" id="KW-0472">Membrane</keyword>
<evidence type="ECO:0000256" key="1">
    <source>
        <dbReference type="SAM" id="Phobius"/>
    </source>
</evidence>